<dbReference type="InterPro" id="IPR048034">
    <property type="entry name" value="CopL-like"/>
</dbReference>
<dbReference type="NCBIfam" id="NF033807">
    <property type="entry name" value="CopL_fam"/>
    <property type="match status" value="1"/>
</dbReference>
<evidence type="ECO:0000313" key="1">
    <source>
        <dbReference type="EMBL" id="MFC4820994.1"/>
    </source>
</evidence>
<organism evidence="1 2">
    <name type="scientific">Dokdonella ginsengisoli</name>
    <dbReference type="NCBI Taxonomy" id="363846"/>
    <lineage>
        <taxon>Bacteria</taxon>
        <taxon>Pseudomonadati</taxon>
        <taxon>Pseudomonadota</taxon>
        <taxon>Gammaproteobacteria</taxon>
        <taxon>Lysobacterales</taxon>
        <taxon>Rhodanobacteraceae</taxon>
        <taxon>Dokdonella</taxon>
    </lineage>
</organism>
<name>A0ABV9QWI1_9GAMM</name>
<dbReference type="EMBL" id="JBHSHD010000008">
    <property type="protein sequence ID" value="MFC4820994.1"/>
    <property type="molecule type" value="Genomic_DNA"/>
</dbReference>
<dbReference type="RefSeq" id="WP_380021198.1">
    <property type="nucleotide sequence ID" value="NZ_JBHSHD010000008.1"/>
</dbReference>
<keyword evidence="2" id="KW-1185">Reference proteome</keyword>
<accession>A0ABV9QWI1</accession>
<evidence type="ECO:0000313" key="2">
    <source>
        <dbReference type="Proteomes" id="UP001595886"/>
    </source>
</evidence>
<dbReference type="Proteomes" id="UP001595886">
    <property type="component" value="Unassembled WGS sequence"/>
</dbReference>
<sequence>MSASAALLRLLLSLVLVLNGIGTVAASARMAGAMDGAAGAHHAAASKPALAKHCAHDAGAEATDLHAGHGKMPASPPCGDHATPDCCDSSACGCACAQSGSGALFAVVQLPPVFPHGDPAPPPSTGHAAPVLALAIRPPIA</sequence>
<comment type="caution">
    <text evidence="1">The sequence shown here is derived from an EMBL/GenBank/DDBJ whole genome shotgun (WGS) entry which is preliminary data.</text>
</comment>
<reference evidence="2" key="1">
    <citation type="journal article" date="2019" name="Int. J. Syst. Evol. Microbiol.">
        <title>The Global Catalogue of Microorganisms (GCM) 10K type strain sequencing project: providing services to taxonomists for standard genome sequencing and annotation.</title>
        <authorList>
            <consortium name="The Broad Institute Genomics Platform"/>
            <consortium name="The Broad Institute Genome Sequencing Center for Infectious Disease"/>
            <person name="Wu L."/>
            <person name="Ma J."/>
        </authorList>
    </citation>
    <scope>NUCLEOTIDE SEQUENCE [LARGE SCALE GENOMIC DNA]</scope>
    <source>
        <strain evidence="2">CCUG 30340</strain>
    </source>
</reference>
<proteinExistence type="predicted"/>
<gene>
    <name evidence="1" type="ORF">ACFO6Q_11705</name>
</gene>
<protein>
    <submittedName>
        <fullName evidence="1">CopL family metal-binding regulatory protein</fullName>
    </submittedName>
</protein>